<evidence type="ECO:0000313" key="3">
    <source>
        <dbReference type="Proteomes" id="UP000012073"/>
    </source>
</evidence>
<reference evidence="3" key="1">
    <citation type="journal article" date="2013" name="Proc. Natl. Acad. Sci. U.S.A.">
        <title>Genome structure and metabolic features in the red seaweed Chondrus crispus shed light on evolution of the Archaeplastida.</title>
        <authorList>
            <person name="Collen J."/>
            <person name="Porcel B."/>
            <person name="Carre W."/>
            <person name="Ball S.G."/>
            <person name="Chaparro C."/>
            <person name="Tonon T."/>
            <person name="Barbeyron T."/>
            <person name="Michel G."/>
            <person name="Noel B."/>
            <person name="Valentin K."/>
            <person name="Elias M."/>
            <person name="Artiguenave F."/>
            <person name="Arun A."/>
            <person name="Aury J.M."/>
            <person name="Barbosa-Neto J.F."/>
            <person name="Bothwell J.H."/>
            <person name="Bouget F.Y."/>
            <person name="Brillet L."/>
            <person name="Cabello-Hurtado F."/>
            <person name="Capella-Gutierrez S."/>
            <person name="Charrier B."/>
            <person name="Cladiere L."/>
            <person name="Cock J.M."/>
            <person name="Coelho S.M."/>
            <person name="Colleoni C."/>
            <person name="Czjzek M."/>
            <person name="Da Silva C."/>
            <person name="Delage L."/>
            <person name="Denoeud F."/>
            <person name="Deschamps P."/>
            <person name="Dittami S.M."/>
            <person name="Gabaldon T."/>
            <person name="Gachon C.M."/>
            <person name="Groisillier A."/>
            <person name="Herve C."/>
            <person name="Jabbari K."/>
            <person name="Katinka M."/>
            <person name="Kloareg B."/>
            <person name="Kowalczyk N."/>
            <person name="Labadie K."/>
            <person name="Leblanc C."/>
            <person name="Lopez P.J."/>
            <person name="McLachlan D.H."/>
            <person name="Meslet-Cladiere L."/>
            <person name="Moustafa A."/>
            <person name="Nehr Z."/>
            <person name="Nyvall Collen P."/>
            <person name="Panaud O."/>
            <person name="Partensky F."/>
            <person name="Poulain J."/>
            <person name="Rensing S.A."/>
            <person name="Rousvoal S."/>
            <person name="Samson G."/>
            <person name="Symeonidi A."/>
            <person name="Weissenbach J."/>
            <person name="Zambounis A."/>
            <person name="Wincker P."/>
            <person name="Boyen C."/>
        </authorList>
    </citation>
    <scope>NUCLEOTIDE SEQUENCE [LARGE SCALE GENOMIC DNA]</scope>
    <source>
        <strain evidence="3">cv. Stackhouse</strain>
    </source>
</reference>
<dbReference type="InterPro" id="IPR029032">
    <property type="entry name" value="AhpD-like"/>
</dbReference>
<keyword evidence="3" id="KW-1185">Reference proteome</keyword>
<organism evidence="2 3">
    <name type="scientific">Chondrus crispus</name>
    <name type="common">Carrageen Irish moss</name>
    <name type="synonym">Polymorpha crispa</name>
    <dbReference type="NCBI Taxonomy" id="2769"/>
    <lineage>
        <taxon>Eukaryota</taxon>
        <taxon>Rhodophyta</taxon>
        <taxon>Florideophyceae</taxon>
        <taxon>Rhodymeniophycidae</taxon>
        <taxon>Gigartinales</taxon>
        <taxon>Gigartinaceae</taxon>
        <taxon>Chondrus</taxon>
    </lineage>
</organism>
<dbReference type="AlphaFoldDB" id="R7QHC5"/>
<evidence type="ECO:0008006" key="4">
    <source>
        <dbReference type="Google" id="ProtNLM"/>
    </source>
</evidence>
<protein>
    <recommendedName>
        <fullName evidence="4">Carboxymuconolactone decarboxylase-like domain-containing protein</fullName>
    </recommendedName>
</protein>
<dbReference type="OrthoDB" id="2126196at2759"/>
<gene>
    <name evidence="2" type="ORF">CHC_T00006074001</name>
</gene>
<dbReference type="KEGG" id="ccp:CHC_T00006074001"/>
<dbReference type="Gene3D" id="1.20.1290.10">
    <property type="entry name" value="AhpD-like"/>
    <property type="match status" value="1"/>
</dbReference>
<proteinExistence type="predicted"/>
<name>R7QHC5_CHOCR</name>
<keyword evidence="1" id="KW-0175">Coiled coil</keyword>
<evidence type="ECO:0000256" key="1">
    <source>
        <dbReference type="SAM" id="Coils"/>
    </source>
</evidence>
<dbReference type="EMBL" id="HG001884">
    <property type="protein sequence ID" value="CDF37922.1"/>
    <property type="molecule type" value="Genomic_DNA"/>
</dbReference>
<dbReference type="Gramene" id="CDF37922">
    <property type="protein sequence ID" value="CDF37922"/>
    <property type="gene ID" value="CHC_T00006074001"/>
</dbReference>
<dbReference type="GeneID" id="17325510"/>
<feature type="coiled-coil region" evidence="1">
    <location>
        <begin position="355"/>
        <end position="382"/>
    </location>
</feature>
<evidence type="ECO:0000313" key="2">
    <source>
        <dbReference type="EMBL" id="CDF37922.1"/>
    </source>
</evidence>
<dbReference type="Proteomes" id="UP000012073">
    <property type="component" value="Unassembled WGS sequence"/>
</dbReference>
<sequence length="459" mass="49828">MPPTTLYESLDPHAPSRADVLAEYGSFLALSERLVGVSLTRYARIASLSPVAVKPYMGALRACFRIPAIDLGFSPLNAHHRSLLLVGSSIAHGCPFCTAHTACMGDALAGSRVQQSFRAGHLLPDDKQEHDELVYDLIQEVCSVPPALTRDTRAAFENHFGKQAYQDAAAMLAFMGWLNYNVDALGITLESEIAPVAQLILAPRNLPFNVTDSMAKDDGRAHIGTARARVIATLNPSNLWSRTWAHITNVWGLVALIPNVVTALSTENSWYKSIPNSTPDNVEWRKAQFGCHIRFDEELENDEVKRALSFCLMEGFLKDENTSLTRLEKFKLFYVFAKGMDNPVLIQDAMALVSAAVANDKNAAAENKADQAETNSEATRESLDDIVAIAASQTHPTDAFSAVARVVHHAAGPGGNIAKSGTVPDVLSYVTEPSAQMEIVGLIGLFGMMQRMSVMCGGR</sequence>
<dbReference type="OMA" id="RTWAHIT"/>
<dbReference type="RefSeq" id="XP_005717793.1">
    <property type="nucleotide sequence ID" value="XM_005717736.1"/>
</dbReference>
<dbReference type="SUPFAM" id="SSF69118">
    <property type="entry name" value="AhpD-like"/>
    <property type="match status" value="1"/>
</dbReference>
<accession>R7QHC5</accession>